<reference evidence="1" key="1">
    <citation type="submission" date="2023-04" db="EMBL/GenBank/DDBJ databases">
        <authorList>
            <person name="Vijverberg K."/>
            <person name="Xiong W."/>
            <person name="Schranz E."/>
        </authorList>
    </citation>
    <scope>NUCLEOTIDE SEQUENCE</scope>
</reference>
<evidence type="ECO:0000313" key="1">
    <source>
        <dbReference type="EMBL" id="CAI9260330.1"/>
    </source>
</evidence>
<accession>A0AA35UWZ2</accession>
<name>A0AA35UWZ2_LACSI</name>
<proteinExistence type="predicted"/>
<keyword evidence="2" id="KW-1185">Reference proteome</keyword>
<evidence type="ECO:0000313" key="2">
    <source>
        <dbReference type="Proteomes" id="UP001177003"/>
    </source>
</evidence>
<sequence>MIIPDQMVILPKRKSNGKSWKEDQVAAVTERNRCWWKIVEATLPKVQKLSNMILKKEQEDEDATTPTSFTHRSFLPFLMTVLWDDSEQKEEGDGEHKRGFLRLKTLAHSVLYSIDPATWPHLQKAQIHARPVFDAQKRSRESALQLQYLSSEQISATRAPSISPVFYFYTHYILKLVRAREAKLNLGCGEGEGNLLEGWGIHIHFPAE</sequence>
<protein>
    <submittedName>
        <fullName evidence="1">Uncharacterized protein</fullName>
    </submittedName>
</protein>
<dbReference type="EMBL" id="OX465086">
    <property type="protein sequence ID" value="CAI9260330.1"/>
    <property type="molecule type" value="Genomic_DNA"/>
</dbReference>
<gene>
    <name evidence="1" type="ORF">LSALG_LOCUS1168</name>
</gene>
<dbReference type="AlphaFoldDB" id="A0AA35UWZ2"/>
<organism evidence="1 2">
    <name type="scientific">Lactuca saligna</name>
    <name type="common">Willowleaf lettuce</name>
    <dbReference type="NCBI Taxonomy" id="75948"/>
    <lineage>
        <taxon>Eukaryota</taxon>
        <taxon>Viridiplantae</taxon>
        <taxon>Streptophyta</taxon>
        <taxon>Embryophyta</taxon>
        <taxon>Tracheophyta</taxon>
        <taxon>Spermatophyta</taxon>
        <taxon>Magnoliopsida</taxon>
        <taxon>eudicotyledons</taxon>
        <taxon>Gunneridae</taxon>
        <taxon>Pentapetalae</taxon>
        <taxon>asterids</taxon>
        <taxon>campanulids</taxon>
        <taxon>Asterales</taxon>
        <taxon>Asteraceae</taxon>
        <taxon>Cichorioideae</taxon>
        <taxon>Cichorieae</taxon>
        <taxon>Lactucinae</taxon>
        <taxon>Lactuca</taxon>
    </lineage>
</organism>
<dbReference type="Proteomes" id="UP001177003">
    <property type="component" value="Chromosome 0"/>
</dbReference>